<evidence type="ECO:0000313" key="5">
    <source>
        <dbReference type="EMBL" id="SLM47634.1"/>
    </source>
</evidence>
<keyword evidence="6" id="KW-1185">Reference proteome</keyword>
<dbReference type="RefSeq" id="WP_080886138.1">
    <property type="nucleotide sequence ID" value="NZ_LT828648.1"/>
</dbReference>
<name>A0A1W1I3R4_9BACT</name>
<dbReference type="Gene3D" id="3.40.1030.10">
    <property type="entry name" value="Nucleoside phosphorylase/phosphoribosyltransferase catalytic domain"/>
    <property type="match status" value="1"/>
</dbReference>
<evidence type="ECO:0000256" key="1">
    <source>
        <dbReference type="ARBA" id="ARBA00022676"/>
    </source>
</evidence>
<keyword evidence="1 5" id="KW-0328">Glycosyltransferase</keyword>
<dbReference type="GO" id="GO:0000162">
    <property type="term" value="P:L-tryptophan biosynthetic process"/>
    <property type="evidence" value="ECO:0007669"/>
    <property type="project" value="InterPro"/>
</dbReference>
<dbReference type="Pfam" id="PF00591">
    <property type="entry name" value="Glycos_transf_3"/>
    <property type="match status" value="1"/>
</dbReference>
<protein>
    <submittedName>
        <fullName evidence="5">Anthranilate phosphoribosyltransferase</fullName>
        <ecNumber evidence="5">2.4.2.18</ecNumber>
    </submittedName>
</protein>
<dbReference type="InterPro" id="IPR017459">
    <property type="entry name" value="Glycosyl_Trfase_fam3_N_dom"/>
</dbReference>
<dbReference type="Pfam" id="PF02885">
    <property type="entry name" value="Glycos_trans_3N"/>
    <property type="match status" value="1"/>
</dbReference>
<dbReference type="EC" id="2.4.2.18" evidence="5"/>
<dbReference type="OrthoDB" id="9926at2"/>
<accession>A0A1W1I3R4</accession>
<reference evidence="5 6" key="1">
    <citation type="submission" date="2017-03" db="EMBL/GenBank/DDBJ databases">
        <authorList>
            <person name="Afonso C.L."/>
            <person name="Miller P.J."/>
            <person name="Scott M.A."/>
            <person name="Spackman E."/>
            <person name="Goraichik I."/>
            <person name="Dimitrov K.M."/>
            <person name="Suarez D.L."/>
            <person name="Swayne D.E."/>
        </authorList>
    </citation>
    <scope>NUCLEOTIDE SEQUENCE [LARGE SCALE GENOMIC DNA]</scope>
    <source>
        <strain evidence="5">Genome sequencing of Nitrospira japonica strain NJ11</strain>
    </source>
</reference>
<proteinExistence type="predicted"/>
<dbReference type="SUPFAM" id="SSF47648">
    <property type="entry name" value="Nucleoside phosphorylase/phosphoribosyltransferase N-terminal domain"/>
    <property type="match status" value="1"/>
</dbReference>
<evidence type="ECO:0000259" key="3">
    <source>
        <dbReference type="Pfam" id="PF00591"/>
    </source>
</evidence>
<dbReference type="EMBL" id="LT828648">
    <property type="protein sequence ID" value="SLM47634.1"/>
    <property type="molecule type" value="Genomic_DNA"/>
</dbReference>
<sequence length="350" mass="37355">MSMHEFIAKIAKGQKASKDLTWDEAKRAMKSLIEGQATPAQIGAFLVAMRVKMESVTELAAFTAAARSYVAPVPTPQDINVVDLPSYAGKQDTFHALAGAAIVAAAAGAAVLMHGYDGIPGRPGQAGVLEALGVPIDLDPKAAGEAVTKQGFAYLDIGLYHPPLYRFLELRRELGVRSVFHPVARLLNPARSRSQVIGLTHPPYFEKTAEALRMLGAPRALVIRGVEGDPELSIAMVTKVLELRDDRITPLTLAPKDVGLNLGTSRDMGGFPPEQRDKEALLLRRVLQNQVQGGARDWVLYNAAMLLYAAGKESSLAACIPRAKRALEDGAAARKLEALGRQPIAAASAG</sequence>
<evidence type="ECO:0000259" key="4">
    <source>
        <dbReference type="Pfam" id="PF02885"/>
    </source>
</evidence>
<dbReference type="InterPro" id="IPR000312">
    <property type="entry name" value="Glycosyl_Trfase_fam3"/>
</dbReference>
<dbReference type="GO" id="GO:0005829">
    <property type="term" value="C:cytosol"/>
    <property type="evidence" value="ECO:0007669"/>
    <property type="project" value="TreeGrafter"/>
</dbReference>
<dbReference type="PANTHER" id="PTHR43285:SF2">
    <property type="entry name" value="ANTHRANILATE PHOSPHORIBOSYLTRANSFERASE"/>
    <property type="match status" value="1"/>
</dbReference>
<feature type="domain" description="Glycosyl transferase family 3 N-terminal" evidence="4">
    <location>
        <begin position="5"/>
        <end position="68"/>
    </location>
</feature>
<organism evidence="5 6">
    <name type="scientific">Nitrospira japonica</name>
    <dbReference type="NCBI Taxonomy" id="1325564"/>
    <lineage>
        <taxon>Bacteria</taxon>
        <taxon>Pseudomonadati</taxon>
        <taxon>Nitrospirota</taxon>
        <taxon>Nitrospiria</taxon>
        <taxon>Nitrospirales</taxon>
        <taxon>Nitrospiraceae</taxon>
        <taxon>Nitrospira</taxon>
    </lineage>
</organism>
<gene>
    <name evidence="5" type="primary">trpD</name>
    <name evidence="5" type="ORF">NSJP_1462</name>
</gene>
<dbReference type="InterPro" id="IPR036320">
    <property type="entry name" value="Glycosyl_Trfase_fam3_N_dom_sf"/>
</dbReference>
<dbReference type="PANTHER" id="PTHR43285">
    <property type="entry name" value="ANTHRANILATE PHOSPHORIBOSYLTRANSFERASE"/>
    <property type="match status" value="1"/>
</dbReference>
<dbReference type="InterPro" id="IPR035902">
    <property type="entry name" value="Nuc_phospho_transferase"/>
</dbReference>
<dbReference type="InterPro" id="IPR005940">
    <property type="entry name" value="Anthranilate_Pribosyl_Tfrase"/>
</dbReference>
<evidence type="ECO:0000256" key="2">
    <source>
        <dbReference type="ARBA" id="ARBA00022679"/>
    </source>
</evidence>
<dbReference type="Gene3D" id="1.20.970.10">
    <property type="entry name" value="Transferase, Pyrimidine Nucleoside Phosphorylase, Chain C"/>
    <property type="match status" value="1"/>
</dbReference>
<dbReference type="KEGG" id="nja:NSJP_1462"/>
<dbReference type="Proteomes" id="UP000192042">
    <property type="component" value="Chromosome I"/>
</dbReference>
<evidence type="ECO:0000313" key="6">
    <source>
        <dbReference type="Proteomes" id="UP000192042"/>
    </source>
</evidence>
<dbReference type="AlphaFoldDB" id="A0A1W1I3R4"/>
<feature type="domain" description="Glycosyl transferase family 3" evidence="3">
    <location>
        <begin position="92"/>
        <end position="332"/>
    </location>
</feature>
<dbReference type="NCBIfam" id="TIGR01245">
    <property type="entry name" value="trpD"/>
    <property type="match status" value="1"/>
</dbReference>
<keyword evidence="2 5" id="KW-0808">Transferase</keyword>
<dbReference type="SUPFAM" id="SSF52418">
    <property type="entry name" value="Nucleoside phosphorylase/phosphoribosyltransferase catalytic domain"/>
    <property type="match status" value="1"/>
</dbReference>
<dbReference type="GO" id="GO:0004048">
    <property type="term" value="F:anthranilate phosphoribosyltransferase activity"/>
    <property type="evidence" value="ECO:0007669"/>
    <property type="project" value="UniProtKB-EC"/>
</dbReference>
<dbReference type="STRING" id="1325564.NSJP_1462"/>